<dbReference type="GO" id="GO:0005634">
    <property type="term" value="C:nucleus"/>
    <property type="evidence" value="ECO:0007669"/>
    <property type="project" value="InterPro"/>
</dbReference>
<dbReference type="InterPro" id="IPR052584">
    <property type="entry name" value="U2_snRNP_Complex_Component"/>
</dbReference>
<feature type="compositionally biased region" description="Basic and acidic residues" evidence="1">
    <location>
        <begin position="19"/>
        <end position="47"/>
    </location>
</feature>
<evidence type="ECO:0000313" key="3">
    <source>
        <dbReference type="EMBL" id="KAG7663798.1"/>
    </source>
</evidence>
<gene>
    <name evidence="3" type="ORF">J8A68_002658</name>
</gene>
<dbReference type="SMART" id="SM00581">
    <property type="entry name" value="PSP"/>
    <property type="match status" value="1"/>
</dbReference>
<evidence type="ECO:0000259" key="2">
    <source>
        <dbReference type="SMART" id="SM00581"/>
    </source>
</evidence>
<feature type="compositionally biased region" description="Acidic residues" evidence="1">
    <location>
        <begin position="356"/>
        <end position="383"/>
    </location>
</feature>
<organism evidence="3 4">
    <name type="scientific">[Candida] subhashii</name>
    <dbReference type="NCBI Taxonomy" id="561895"/>
    <lineage>
        <taxon>Eukaryota</taxon>
        <taxon>Fungi</taxon>
        <taxon>Dikarya</taxon>
        <taxon>Ascomycota</taxon>
        <taxon>Saccharomycotina</taxon>
        <taxon>Pichiomycetes</taxon>
        <taxon>Debaryomycetaceae</taxon>
        <taxon>Spathaspora</taxon>
    </lineage>
</organism>
<feature type="region of interest" description="Disordered" evidence="1">
    <location>
        <begin position="74"/>
        <end position="124"/>
    </location>
</feature>
<sequence>MANTKRSKNQLRREKAKQRKVEKVVPEPAKPIEKEEVSKQLDDKVPNSDDMSIVTSEIDDNLFEQYQNIFNRFTSHKDEEESQSSEKTLNKNETVYYSDDEDDQDLENSSSEEEEDSKSLSKRQLRLQNKVPLALLKASTKRPQNVEWNDVDSRDPYLLVQLKSLPNTIPVPSHWSAKREYLSSKRGIEKLPFELPKFIRDTGIGEMRATDERTIRQQQREKVQPRMGRLDIDYEKLYNAFFKYQTKPRIFPFGDVYEEGKESVEELQSQISRMKPGVISLALRDALGMPQDDVSIAPPWITIMKGIGKPPSYKDLVIPGLDIEYSNTGYKDKSSIDNTSQKMERWGMLSSLVESSEGESEEENEAEEDESDASGSEEEEDISMSERNIPPSTKTANVENTEIEDEASKFLYKVLKEKTSNTHGSLTGFTYDLGTNGDTQKVQQEEVHAKASEKDDEFKF</sequence>
<dbReference type="RefSeq" id="XP_049264030.1">
    <property type="nucleotide sequence ID" value="XM_049406432.1"/>
</dbReference>
<dbReference type="InterPro" id="IPR007180">
    <property type="entry name" value="DUF382"/>
</dbReference>
<feature type="region of interest" description="Disordered" evidence="1">
    <location>
        <begin position="351"/>
        <end position="403"/>
    </location>
</feature>
<proteinExistence type="predicted"/>
<accession>A0A8J5UIN7</accession>
<evidence type="ECO:0000256" key="1">
    <source>
        <dbReference type="SAM" id="MobiDB-lite"/>
    </source>
</evidence>
<feature type="compositionally biased region" description="Acidic residues" evidence="1">
    <location>
        <begin position="98"/>
        <end position="116"/>
    </location>
</feature>
<dbReference type="InterPro" id="IPR006568">
    <property type="entry name" value="PSP_pro-rich"/>
</dbReference>
<feature type="domain" description="PSP proline-rich" evidence="2">
    <location>
        <begin position="271"/>
        <end position="327"/>
    </location>
</feature>
<feature type="compositionally biased region" description="Polar residues" evidence="1">
    <location>
        <begin position="390"/>
        <end position="400"/>
    </location>
</feature>
<dbReference type="Pfam" id="PF04046">
    <property type="entry name" value="PSP"/>
    <property type="match status" value="1"/>
</dbReference>
<feature type="compositionally biased region" description="Basic residues" evidence="1">
    <location>
        <begin position="1"/>
        <end position="18"/>
    </location>
</feature>
<evidence type="ECO:0000313" key="4">
    <source>
        <dbReference type="Proteomes" id="UP000694255"/>
    </source>
</evidence>
<dbReference type="EMBL" id="JAGSYN010000117">
    <property type="protein sequence ID" value="KAG7663798.1"/>
    <property type="molecule type" value="Genomic_DNA"/>
</dbReference>
<dbReference type="AlphaFoldDB" id="A0A8J5UIN7"/>
<feature type="compositionally biased region" description="Polar residues" evidence="1">
    <location>
        <begin position="85"/>
        <end position="95"/>
    </location>
</feature>
<dbReference type="GeneID" id="73469459"/>
<protein>
    <submittedName>
        <fullName evidence="3">Sap145</fullName>
    </submittedName>
</protein>
<dbReference type="Pfam" id="PF04037">
    <property type="entry name" value="DUF382"/>
    <property type="match status" value="1"/>
</dbReference>
<reference evidence="3 4" key="1">
    <citation type="journal article" date="2021" name="DNA Res.">
        <title>Genome analysis of Candida subhashii reveals its hybrid nature and dual mitochondrial genome conformations.</title>
        <authorList>
            <person name="Mixao V."/>
            <person name="Hegedusova E."/>
            <person name="Saus E."/>
            <person name="Pryszcz L.P."/>
            <person name="Cillingova A."/>
            <person name="Nosek J."/>
            <person name="Gabaldon T."/>
        </authorList>
    </citation>
    <scope>NUCLEOTIDE SEQUENCE [LARGE SCALE GENOMIC DNA]</scope>
    <source>
        <strain evidence="3 4">CBS 10753</strain>
    </source>
</reference>
<dbReference type="PANTHER" id="PTHR12785">
    <property type="entry name" value="SPLICING FACTOR 3B"/>
    <property type="match status" value="1"/>
</dbReference>
<dbReference type="PANTHER" id="PTHR12785:SF6">
    <property type="entry name" value="SPLICING FACTOR 3B SUBUNIT 2"/>
    <property type="match status" value="1"/>
</dbReference>
<dbReference type="Proteomes" id="UP000694255">
    <property type="component" value="Unassembled WGS sequence"/>
</dbReference>
<comment type="caution">
    <text evidence="3">The sequence shown here is derived from an EMBL/GenBank/DDBJ whole genome shotgun (WGS) entry which is preliminary data.</text>
</comment>
<name>A0A8J5UIN7_9ASCO</name>
<keyword evidence="4" id="KW-1185">Reference proteome</keyword>
<feature type="region of interest" description="Disordered" evidence="1">
    <location>
        <begin position="1"/>
        <end position="53"/>
    </location>
</feature>
<dbReference type="OrthoDB" id="10260794at2759"/>